<evidence type="ECO:0000256" key="1">
    <source>
        <dbReference type="SAM" id="MobiDB-lite"/>
    </source>
</evidence>
<evidence type="ECO:0000256" key="2">
    <source>
        <dbReference type="SAM" id="SignalP"/>
    </source>
</evidence>
<reference evidence="3 4" key="1">
    <citation type="submission" date="2021-12" db="EMBL/GenBank/DDBJ databases">
        <title>Genome seq of P8.</title>
        <authorList>
            <person name="Seo T."/>
        </authorList>
    </citation>
    <scope>NUCLEOTIDE SEQUENCE [LARGE SCALE GENOMIC DNA]</scope>
    <source>
        <strain evidence="3 4">P8</strain>
    </source>
</reference>
<sequence>MKRRTLLPCLLMPGLAGAAPPAVTLAVEWRWVESALPPSAQAGVRDGAVVVGTAGAVSPRGPGVVTATAGAAPPPAERLLVLNGQRASLRLALQEPLQPVDAVVEIDAGAAPASAVRRIYARPGQAAPRSTQGITVTPTWPGGRAPVRVAFAIDGEHGELWQSTLDLPMERWQTVARTGAAAPPSPRGTVSSGDAEGRPERALQLRVSVQP</sequence>
<dbReference type="RefSeq" id="WP_233374873.1">
    <property type="nucleotide sequence ID" value="NZ_JAJTWU010000010.1"/>
</dbReference>
<feature type="chain" id="PRO_5046859886" evidence="2">
    <location>
        <begin position="19"/>
        <end position="211"/>
    </location>
</feature>
<evidence type="ECO:0000313" key="3">
    <source>
        <dbReference type="EMBL" id="MCE4557495.1"/>
    </source>
</evidence>
<evidence type="ECO:0000313" key="4">
    <source>
        <dbReference type="Proteomes" id="UP001200741"/>
    </source>
</evidence>
<feature type="signal peptide" evidence="2">
    <location>
        <begin position="1"/>
        <end position="18"/>
    </location>
</feature>
<organism evidence="3 4">
    <name type="scientific">Pelomonas cellulosilytica</name>
    <dbReference type="NCBI Taxonomy" id="2906762"/>
    <lineage>
        <taxon>Bacteria</taxon>
        <taxon>Pseudomonadati</taxon>
        <taxon>Pseudomonadota</taxon>
        <taxon>Betaproteobacteria</taxon>
        <taxon>Burkholderiales</taxon>
        <taxon>Sphaerotilaceae</taxon>
        <taxon>Roseateles</taxon>
    </lineage>
</organism>
<protein>
    <submittedName>
        <fullName evidence="3">Uncharacterized protein</fullName>
    </submittedName>
</protein>
<feature type="region of interest" description="Disordered" evidence="1">
    <location>
        <begin position="176"/>
        <end position="211"/>
    </location>
</feature>
<dbReference type="EMBL" id="JAJTWU010000010">
    <property type="protein sequence ID" value="MCE4557495.1"/>
    <property type="molecule type" value="Genomic_DNA"/>
</dbReference>
<accession>A0ABS8Y0K3</accession>
<comment type="caution">
    <text evidence="3">The sequence shown here is derived from an EMBL/GenBank/DDBJ whole genome shotgun (WGS) entry which is preliminary data.</text>
</comment>
<gene>
    <name evidence="3" type="ORF">LXT13_24190</name>
</gene>
<name>A0ABS8Y0K3_9BURK</name>
<keyword evidence="4" id="KW-1185">Reference proteome</keyword>
<dbReference type="Proteomes" id="UP001200741">
    <property type="component" value="Unassembled WGS sequence"/>
</dbReference>
<proteinExistence type="predicted"/>
<keyword evidence="2" id="KW-0732">Signal</keyword>